<dbReference type="Proteomes" id="UP000612680">
    <property type="component" value="Chromosome"/>
</dbReference>
<dbReference type="Pfam" id="PF00756">
    <property type="entry name" value="Esterase"/>
    <property type="match status" value="1"/>
</dbReference>
<dbReference type="EMBL" id="CP056775">
    <property type="protein sequence ID" value="QRR00557.1"/>
    <property type="molecule type" value="Genomic_DNA"/>
</dbReference>
<organism evidence="1 2">
    <name type="scientific">Dyadobacter sandarakinus</name>
    <dbReference type="NCBI Taxonomy" id="2747268"/>
    <lineage>
        <taxon>Bacteria</taxon>
        <taxon>Pseudomonadati</taxon>
        <taxon>Bacteroidota</taxon>
        <taxon>Cytophagia</taxon>
        <taxon>Cytophagales</taxon>
        <taxon>Spirosomataceae</taxon>
        <taxon>Dyadobacter</taxon>
    </lineage>
</organism>
<dbReference type="PANTHER" id="PTHR48098">
    <property type="entry name" value="ENTEROCHELIN ESTERASE-RELATED"/>
    <property type="match status" value="1"/>
</dbReference>
<dbReference type="PANTHER" id="PTHR48098:SF3">
    <property type="entry name" value="IRON(III) ENTEROBACTIN ESTERASE"/>
    <property type="match status" value="1"/>
</dbReference>
<dbReference type="InterPro" id="IPR050583">
    <property type="entry name" value="Mycobacterial_A85_antigen"/>
</dbReference>
<evidence type="ECO:0000313" key="1">
    <source>
        <dbReference type="EMBL" id="QRR00557.1"/>
    </source>
</evidence>
<proteinExistence type="predicted"/>
<name>A0ABX7I399_9BACT</name>
<dbReference type="RefSeq" id="WP_229248997.1">
    <property type="nucleotide sequence ID" value="NZ_CP056775.1"/>
</dbReference>
<dbReference type="Gene3D" id="3.40.50.1820">
    <property type="entry name" value="alpha/beta hydrolase"/>
    <property type="match status" value="1"/>
</dbReference>
<dbReference type="SUPFAM" id="SSF53474">
    <property type="entry name" value="alpha/beta-Hydrolases"/>
    <property type="match status" value="1"/>
</dbReference>
<gene>
    <name evidence="1" type="ORF">HWI92_06380</name>
</gene>
<dbReference type="InterPro" id="IPR000801">
    <property type="entry name" value="Esterase-like"/>
</dbReference>
<sequence>MNRAYLQSASTVLGKCMELLIFGDRGNPVIFFPTRMARFFDMENWRVIEAMRPRIEAGEIQVFCVDSNDSESFYSDREPAERIRQHMLYERYILEEVIPMIRTHNQTPGLIAAGCSLGGYHAVNIAFRHPDLFVKVVGMSARYDLTRALEYFPDVFDGYYDENIYFHTPNHYIPRLSEPGIISLLQQMDIILAVGEEDAFLENNIELSHALNDIGVSHQLFIWGEEAHRPRFWREMVKLYI</sequence>
<evidence type="ECO:0000313" key="2">
    <source>
        <dbReference type="Proteomes" id="UP000612680"/>
    </source>
</evidence>
<protein>
    <submittedName>
        <fullName evidence="1">Esterase family protein</fullName>
    </submittedName>
</protein>
<dbReference type="InterPro" id="IPR029058">
    <property type="entry name" value="AB_hydrolase_fold"/>
</dbReference>
<reference evidence="1 2" key="1">
    <citation type="submission" date="2020-06" db="EMBL/GenBank/DDBJ databases">
        <title>Dyadobacter sandarakinus sp. nov., isolated from the soil of the Arctic Yellow River Station.</title>
        <authorList>
            <person name="Zhang Y."/>
            <person name="Peng F."/>
        </authorList>
    </citation>
    <scope>NUCLEOTIDE SEQUENCE [LARGE SCALE GENOMIC DNA]</scope>
    <source>
        <strain evidence="1 2">Q3-56</strain>
    </source>
</reference>
<keyword evidence="2" id="KW-1185">Reference proteome</keyword>
<accession>A0ABX7I399</accession>